<name>T1RP22_GLAPU</name>
<proteinExistence type="predicted"/>
<evidence type="ECO:0000256" key="5">
    <source>
        <dbReference type="ARBA" id="ARBA00022692"/>
    </source>
</evidence>
<evidence type="ECO:0000313" key="15">
    <source>
        <dbReference type="EMBL" id="AGM38791.1"/>
    </source>
</evidence>
<dbReference type="GO" id="GO:0050650">
    <property type="term" value="P:chondroitin sulfate proteoglycan biosynthetic process"/>
    <property type="evidence" value="ECO:0007669"/>
    <property type="project" value="TreeGrafter"/>
</dbReference>
<evidence type="ECO:0000256" key="2">
    <source>
        <dbReference type="ARBA" id="ARBA00004648"/>
    </source>
</evidence>
<keyword evidence="9" id="KW-1133">Transmembrane helix</keyword>
<dbReference type="GO" id="GO:0016020">
    <property type="term" value="C:membrane"/>
    <property type="evidence" value="ECO:0007669"/>
    <property type="project" value="InterPro"/>
</dbReference>
<organism evidence="15">
    <name type="scientific">Glaesserella parasuis</name>
    <name type="common">Haemophilus parasuis</name>
    <dbReference type="NCBI Taxonomy" id="738"/>
    <lineage>
        <taxon>Bacteria</taxon>
        <taxon>Pseudomonadati</taxon>
        <taxon>Pseudomonadota</taxon>
        <taxon>Gammaproteobacteria</taxon>
        <taxon>Pasteurellales</taxon>
        <taxon>Pasteurellaceae</taxon>
        <taxon>Glaesserella</taxon>
    </lineage>
</organism>
<comment type="subcellular location">
    <subcellularLocation>
        <location evidence="2">Endoplasmic reticulum membrane</location>
        <topology evidence="2">Single-pass type II membrane protein</topology>
    </subcellularLocation>
    <subcellularLocation>
        <location evidence="1">Golgi apparatus membrane</location>
        <topology evidence="1">Single-pass type II membrane protein</topology>
    </subcellularLocation>
</comment>
<keyword evidence="10" id="KW-0333">Golgi apparatus</keyword>
<evidence type="ECO:0000256" key="12">
    <source>
        <dbReference type="ARBA" id="ARBA00023157"/>
    </source>
</evidence>
<evidence type="ECO:0000256" key="13">
    <source>
        <dbReference type="ARBA" id="ARBA00023180"/>
    </source>
</evidence>
<dbReference type="GO" id="GO:0030158">
    <property type="term" value="F:protein xylosyltransferase activity"/>
    <property type="evidence" value="ECO:0007669"/>
    <property type="project" value="InterPro"/>
</dbReference>
<keyword evidence="7" id="KW-0256">Endoplasmic reticulum</keyword>
<dbReference type="GO" id="GO:0046872">
    <property type="term" value="F:metal ion binding"/>
    <property type="evidence" value="ECO:0007669"/>
    <property type="project" value="UniProtKB-KW"/>
</dbReference>
<gene>
    <name evidence="15" type="primary">funS10</name>
</gene>
<reference evidence="15" key="2">
    <citation type="submission" date="2013-03" db="EMBL/GenBank/DDBJ databases">
        <authorList>
            <person name="Howell K."/>
            <person name="Weinert L."/>
            <person name="Luan S.-L."/>
            <person name="Peters S."/>
            <person name="Aragon V."/>
            <person name="Angen O."/>
            <person name="Tucker A.W."/>
            <person name="Maskell D.J."/>
        </authorList>
    </citation>
    <scope>NUCLEOTIDE SEQUENCE</scope>
    <source>
        <strain evidence="15">H555</strain>
    </source>
</reference>
<keyword evidence="4" id="KW-0808">Transferase</keyword>
<keyword evidence="12" id="KW-1015">Disulfide bond</keyword>
<dbReference type="GO" id="GO:0015012">
    <property type="term" value="P:heparan sulfate proteoglycan biosynthetic process"/>
    <property type="evidence" value="ECO:0007669"/>
    <property type="project" value="TreeGrafter"/>
</dbReference>
<evidence type="ECO:0000256" key="11">
    <source>
        <dbReference type="ARBA" id="ARBA00023136"/>
    </source>
</evidence>
<evidence type="ECO:0000256" key="8">
    <source>
        <dbReference type="ARBA" id="ARBA00022968"/>
    </source>
</evidence>
<evidence type="ECO:0000256" key="14">
    <source>
        <dbReference type="ARBA" id="ARBA00042865"/>
    </source>
</evidence>
<dbReference type="InterPro" id="IPR003406">
    <property type="entry name" value="Glyco_trans_14"/>
</dbReference>
<evidence type="ECO:0000256" key="3">
    <source>
        <dbReference type="ARBA" id="ARBA00022676"/>
    </source>
</evidence>
<keyword evidence="6" id="KW-0479">Metal-binding</keyword>
<evidence type="ECO:0000256" key="4">
    <source>
        <dbReference type="ARBA" id="ARBA00022679"/>
    </source>
</evidence>
<dbReference type="AlphaFoldDB" id="T1RP22"/>
<evidence type="ECO:0000256" key="7">
    <source>
        <dbReference type="ARBA" id="ARBA00022824"/>
    </source>
</evidence>
<keyword evidence="11" id="KW-0472">Membrane</keyword>
<dbReference type="InterPro" id="IPR043538">
    <property type="entry name" value="XYLT"/>
</dbReference>
<evidence type="ECO:0000256" key="9">
    <source>
        <dbReference type="ARBA" id="ARBA00022989"/>
    </source>
</evidence>
<dbReference type="PANTHER" id="PTHR46025:SF3">
    <property type="entry name" value="XYLOSYLTRANSFERASE OXT"/>
    <property type="match status" value="1"/>
</dbReference>
<evidence type="ECO:0000256" key="1">
    <source>
        <dbReference type="ARBA" id="ARBA00004323"/>
    </source>
</evidence>
<keyword evidence="8" id="KW-0735">Signal-anchor</keyword>
<evidence type="ECO:0000256" key="10">
    <source>
        <dbReference type="ARBA" id="ARBA00023034"/>
    </source>
</evidence>
<dbReference type="Pfam" id="PF02485">
    <property type="entry name" value="Branch"/>
    <property type="match status" value="1"/>
</dbReference>
<dbReference type="EMBL" id="KC795449">
    <property type="protein sequence ID" value="AGM38791.1"/>
    <property type="molecule type" value="Genomic_DNA"/>
</dbReference>
<evidence type="ECO:0000256" key="6">
    <source>
        <dbReference type="ARBA" id="ARBA00022723"/>
    </source>
</evidence>
<dbReference type="PANTHER" id="PTHR46025">
    <property type="entry name" value="XYLOSYLTRANSFERASE OXT"/>
    <property type="match status" value="1"/>
</dbReference>
<protein>
    <recommendedName>
        <fullName evidence="14">Peptide O-xylosyltransferase</fullName>
    </recommendedName>
</protein>
<keyword evidence="3" id="KW-0328">Glycosyltransferase</keyword>
<keyword evidence="5" id="KW-0812">Transmembrane</keyword>
<sequence>MNKNCVLVQAHKSIPYIFNLAKLNPNVNFYIHFDKKSDINIISGGGTPENIIILSDRVNVQWGGISQVEATICLLLEALKNPENMFFHLVSGECLFIKDFDEIQMANNQPELFMDVRFSTEFTYRVRFDCIFSDSKYLKSLIGKCFVKFNKIVDKIFPLNKNEKLYSAYGSSWFSINRQGLEMLCPYIHKEMPFFKYKVCPDEHFFQYIVYKYNLMEFVKENKRYLVWCGNHPKYLELEEILNVRSKSNDIWVVRKVTCDVALNYLTN</sequence>
<reference evidence="15" key="1">
    <citation type="journal article" date="2013" name="J. Bacteriol.">
        <title>Gene content and diversity of the loci encoding biosynthesis of capsular polysaccharides of the 15 serovar reference strains of Haemophilus parasuis.</title>
        <authorList>
            <consortium name="BRaDP1T Consortium"/>
            <person name="Howell K.J."/>
            <person name="Weinert L.A."/>
            <person name="Luan S.L."/>
            <person name="Peters S.E."/>
            <person name="Chaudhuri R.R."/>
            <person name="Harris D."/>
            <person name="Angen O."/>
            <person name="Aragon V."/>
            <person name="Parkhill J."/>
            <person name="Langford P.R."/>
            <person name="Rycroft A.N."/>
            <person name="Wren B.W."/>
            <person name="Tucker A.W."/>
            <person name="Maskell D.J."/>
        </authorList>
    </citation>
    <scope>NUCLEOTIDE SEQUENCE</scope>
    <source>
        <strain evidence="15">H555</strain>
    </source>
</reference>
<accession>T1RP22</accession>
<keyword evidence="13" id="KW-0325">Glycoprotein</keyword>